<dbReference type="SUPFAM" id="SSF53756">
    <property type="entry name" value="UDP-Glycosyltransferase/glycogen phosphorylase"/>
    <property type="match status" value="1"/>
</dbReference>
<sequence length="402" mass="45868">MRILLVSKWIDGAIKGQFHHSGEWVETFDLACTFADLGNEVAIVTPLIYPKHVKDFEKEFGKTLKRKKIKHIVAPILLSLGLNEGIFQLKMHFAILRAIREFKPDVVQFMQLIPTFIRFFTKVPIFFYGIVLDFDYPKLKEDVNERLKAIGSRRNLVDLFINFIYFSLIKIFGFGNFSSLTRIGNVSLKHRKGYQKLKRITTIKKNVYFVHKGVNLKKARVSSLSNQTILFTGSITYRKGVFDLLEAFSKIAPHFPKAKLLIAGSGPRRLVAKARSFIKRNRINATLLGSVSYSQKWRLYQKADVFCLPSYVDASPATILEAMASGLPIITTYQTDPPLKNGRDAILVNAGDIDTLYTSIVKLLSNPIFADKLGTSVRETAKLYSWEHQAKKLLRLYRIQIN</sequence>
<dbReference type="CDD" id="cd03801">
    <property type="entry name" value="GT4_PimA-like"/>
    <property type="match status" value="1"/>
</dbReference>
<dbReference type="Proteomes" id="UP000176317">
    <property type="component" value="Unassembled WGS sequence"/>
</dbReference>
<evidence type="ECO:0000256" key="1">
    <source>
        <dbReference type="SAM" id="Phobius"/>
    </source>
</evidence>
<dbReference type="EMBL" id="MFAT01000012">
    <property type="protein sequence ID" value="OGD86895.1"/>
    <property type="molecule type" value="Genomic_DNA"/>
</dbReference>
<dbReference type="AlphaFoldDB" id="A0A1F5G508"/>
<feature type="transmembrane region" description="Helical" evidence="1">
    <location>
        <begin position="116"/>
        <end position="136"/>
    </location>
</feature>
<accession>A0A1F5G508</accession>
<comment type="caution">
    <text evidence="3">The sequence shown here is derived from an EMBL/GenBank/DDBJ whole genome shotgun (WGS) entry which is preliminary data.</text>
</comment>
<organism evidence="3 4">
    <name type="scientific">Candidatus Curtissbacteria bacterium RBG_13_35_7</name>
    <dbReference type="NCBI Taxonomy" id="1797705"/>
    <lineage>
        <taxon>Bacteria</taxon>
        <taxon>Candidatus Curtissiibacteriota</taxon>
    </lineage>
</organism>
<keyword evidence="1" id="KW-0472">Membrane</keyword>
<proteinExistence type="predicted"/>
<name>A0A1F5G508_9BACT</name>
<feature type="domain" description="Glycosyl transferase family 1" evidence="2">
    <location>
        <begin position="225"/>
        <end position="378"/>
    </location>
</feature>
<dbReference type="Gene3D" id="3.40.50.2000">
    <property type="entry name" value="Glycogen Phosphorylase B"/>
    <property type="match status" value="2"/>
</dbReference>
<reference evidence="3 4" key="1">
    <citation type="journal article" date="2016" name="Nat. Commun.">
        <title>Thousands of microbial genomes shed light on interconnected biogeochemical processes in an aquifer system.</title>
        <authorList>
            <person name="Anantharaman K."/>
            <person name="Brown C.T."/>
            <person name="Hug L.A."/>
            <person name="Sharon I."/>
            <person name="Castelle C.J."/>
            <person name="Probst A.J."/>
            <person name="Thomas B.C."/>
            <person name="Singh A."/>
            <person name="Wilkins M.J."/>
            <person name="Karaoz U."/>
            <person name="Brodie E.L."/>
            <person name="Williams K.H."/>
            <person name="Hubbard S.S."/>
            <person name="Banfield J.F."/>
        </authorList>
    </citation>
    <scope>NUCLEOTIDE SEQUENCE [LARGE SCALE GENOMIC DNA]</scope>
</reference>
<dbReference type="PANTHER" id="PTHR12526">
    <property type="entry name" value="GLYCOSYLTRANSFERASE"/>
    <property type="match status" value="1"/>
</dbReference>
<feature type="transmembrane region" description="Helical" evidence="1">
    <location>
        <begin position="72"/>
        <end position="96"/>
    </location>
</feature>
<protein>
    <recommendedName>
        <fullName evidence="2">Glycosyl transferase family 1 domain-containing protein</fullName>
    </recommendedName>
</protein>
<evidence type="ECO:0000313" key="4">
    <source>
        <dbReference type="Proteomes" id="UP000176317"/>
    </source>
</evidence>
<gene>
    <name evidence="3" type="ORF">A2164_00975</name>
</gene>
<dbReference type="GO" id="GO:0016757">
    <property type="term" value="F:glycosyltransferase activity"/>
    <property type="evidence" value="ECO:0007669"/>
    <property type="project" value="InterPro"/>
</dbReference>
<dbReference type="PANTHER" id="PTHR12526:SF630">
    <property type="entry name" value="GLYCOSYLTRANSFERASE"/>
    <property type="match status" value="1"/>
</dbReference>
<evidence type="ECO:0000313" key="3">
    <source>
        <dbReference type="EMBL" id="OGD86895.1"/>
    </source>
</evidence>
<keyword evidence="1" id="KW-0812">Transmembrane</keyword>
<feature type="transmembrane region" description="Helical" evidence="1">
    <location>
        <begin position="156"/>
        <end position="177"/>
    </location>
</feature>
<evidence type="ECO:0000259" key="2">
    <source>
        <dbReference type="Pfam" id="PF00534"/>
    </source>
</evidence>
<dbReference type="Pfam" id="PF00534">
    <property type="entry name" value="Glycos_transf_1"/>
    <property type="match status" value="1"/>
</dbReference>
<dbReference type="InterPro" id="IPR001296">
    <property type="entry name" value="Glyco_trans_1"/>
</dbReference>
<keyword evidence="1" id="KW-1133">Transmembrane helix</keyword>